<feature type="domain" description="N-acetyltransferase" evidence="3">
    <location>
        <begin position="1"/>
        <end position="167"/>
    </location>
</feature>
<dbReference type="GO" id="GO:0016746">
    <property type="term" value="F:acyltransferase activity"/>
    <property type="evidence" value="ECO:0007669"/>
    <property type="project" value="UniProtKB-KW"/>
</dbReference>
<dbReference type="EMBL" id="JBHSFU010000007">
    <property type="protein sequence ID" value="MFC4559291.1"/>
    <property type="molecule type" value="Genomic_DNA"/>
</dbReference>
<organism evidence="4 5">
    <name type="scientific">Virgibacillus kekensis</name>
    <dbReference type="NCBI Taxonomy" id="202261"/>
    <lineage>
        <taxon>Bacteria</taxon>
        <taxon>Bacillati</taxon>
        <taxon>Bacillota</taxon>
        <taxon>Bacilli</taxon>
        <taxon>Bacillales</taxon>
        <taxon>Bacillaceae</taxon>
        <taxon>Virgibacillus</taxon>
    </lineage>
</organism>
<reference evidence="5" key="1">
    <citation type="journal article" date="2019" name="Int. J. Syst. Evol. Microbiol.">
        <title>The Global Catalogue of Microorganisms (GCM) 10K type strain sequencing project: providing services to taxonomists for standard genome sequencing and annotation.</title>
        <authorList>
            <consortium name="The Broad Institute Genomics Platform"/>
            <consortium name="The Broad Institute Genome Sequencing Center for Infectious Disease"/>
            <person name="Wu L."/>
            <person name="Ma J."/>
        </authorList>
    </citation>
    <scope>NUCLEOTIDE SEQUENCE [LARGE SCALE GENOMIC DNA]</scope>
    <source>
        <strain evidence="5">CGMCC 4.7426</strain>
    </source>
</reference>
<keyword evidence="5" id="KW-1185">Reference proteome</keyword>
<dbReference type="PANTHER" id="PTHR43877:SF2">
    <property type="entry name" value="AMINOALKYLPHOSPHONATE N-ACETYLTRANSFERASE-RELATED"/>
    <property type="match status" value="1"/>
</dbReference>
<sequence>MKIRQLTPEDAWGYWDLRVEAVLKSPDAFVLTYEEAISRTAPVERAAERLADTNSYTYGAFQDGELVGIATLALKPHFKMRHKANILAMYVSPNARRLGAGKALLVAVTEKAKELKLEQLQLTVVADNEAARSLYEGLGFEVYGVEKEALKLEDGYLDEVEMVLFLQ</sequence>
<comment type="caution">
    <text evidence="4">The sequence shown here is derived from an EMBL/GenBank/DDBJ whole genome shotgun (WGS) entry which is preliminary data.</text>
</comment>
<dbReference type="InterPro" id="IPR050832">
    <property type="entry name" value="Bact_Acetyltransf"/>
</dbReference>
<dbReference type="EC" id="2.3.-.-" evidence="4"/>
<gene>
    <name evidence="4" type="ORF">ACFO3D_13915</name>
</gene>
<evidence type="ECO:0000313" key="5">
    <source>
        <dbReference type="Proteomes" id="UP001595989"/>
    </source>
</evidence>
<evidence type="ECO:0000256" key="1">
    <source>
        <dbReference type="ARBA" id="ARBA00022679"/>
    </source>
</evidence>
<dbReference type="Pfam" id="PF00583">
    <property type="entry name" value="Acetyltransf_1"/>
    <property type="match status" value="1"/>
</dbReference>
<dbReference type="PANTHER" id="PTHR43877">
    <property type="entry name" value="AMINOALKYLPHOSPHONATE N-ACETYLTRANSFERASE-RELATED-RELATED"/>
    <property type="match status" value="1"/>
</dbReference>
<evidence type="ECO:0000259" key="3">
    <source>
        <dbReference type="PROSITE" id="PS51186"/>
    </source>
</evidence>
<accession>A0ABV9DKE3</accession>
<dbReference type="Proteomes" id="UP001595989">
    <property type="component" value="Unassembled WGS sequence"/>
</dbReference>
<keyword evidence="2 4" id="KW-0012">Acyltransferase</keyword>
<dbReference type="InterPro" id="IPR000182">
    <property type="entry name" value="GNAT_dom"/>
</dbReference>
<evidence type="ECO:0000313" key="4">
    <source>
        <dbReference type="EMBL" id="MFC4559291.1"/>
    </source>
</evidence>
<dbReference type="CDD" id="cd04301">
    <property type="entry name" value="NAT_SF"/>
    <property type="match status" value="1"/>
</dbReference>
<name>A0ABV9DKE3_9BACI</name>
<evidence type="ECO:0000256" key="2">
    <source>
        <dbReference type="ARBA" id="ARBA00023315"/>
    </source>
</evidence>
<dbReference type="RefSeq" id="WP_390297132.1">
    <property type="nucleotide sequence ID" value="NZ_JBHSFU010000007.1"/>
</dbReference>
<protein>
    <submittedName>
        <fullName evidence="4">GNAT family N-acetyltransferase</fullName>
        <ecNumber evidence="4">2.3.-.-</ecNumber>
    </submittedName>
</protein>
<keyword evidence="1 4" id="KW-0808">Transferase</keyword>
<dbReference type="SUPFAM" id="SSF55729">
    <property type="entry name" value="Acyl-CoA N-acyltransferases (Nat)"/>
    <property type="match status" value="1"/>
</dbReference>
<dbReference type="PROSITE" id="PS51186">
    <property type="entry name" value="GNAT"/>
    <property type="match status" value="1"/>
</dbReference>
<proteinExistence type="predicted"/>
<dbReference type="Gene3D" id="3.40.630.30">
    <property type="match status" value="1"/>
</dbReference>
<dbReference type="InterPro" id="IPR016181">
    <property type="entry name" value="Acyl_CoA_acyltransferase"/>
</dbReference>